<feature type="region of interest" description="Disordered" evidence="1">
    <location>
        <begin position="141"/>
        <end position="205"/>
    </location>
</feature>
<gene>
    <name evidence="3" type="ORF">PPROV_000212400</name>
</gene>
<accession>A0A830HDD9</accession>
<dbReference type="Proteomes" id="UP000660262">
    <property type="component" value="Unassembled WGS sequence"/>
</dbReference>
<reference evidence="3" key="1">
    <citation type="submission" date="2020-10" db="EMBL/GenBank/DDBJ databases">
        <title>Unveiling of a novel bifunctional photoreceptor, Dualchrome1, isolated from a cosmopolitan green alga.</title>
        <authorList>
            <person name="Suzuki S."/>
            <person name="Kawachi M."/>
        </authorList>
    </citation>
    <scope>NUCLEOTIDE SEQUENCE</scope>
    <source>
        <strain evidence="3">NIES 2893</strain>
    </source>
</reference>
<evidence type="ECO:0000313" key="3">
    <source>
        <dbReference type="EMBL" id="GHP03369.1"/>
    </source>
</evidence>
<keyword evidence="4" id="KW-1185">Reference proteome</keyword>
<proteinExistence type="predicted"/>
<evidence type="ECO:0000256" key="1">
    <source>
        <dbReference type="SAM" id="MobiDB-lite"/>
    </source>
</evidence>
<evidence type="ECO:0000256" key="2">
    <source>
        <dbReference type="SAM" id="SignalP"/>
    </source>
</evidence>
<dbReference type="EMBL" id="BNJQ01000005">
    <property type="protein sequence ID" value="GHP03369.1"/>
    <property type="molecule type" value="Genomic_DNA"/>
</dbReference>
<name>A0A830HDD9_9CHLO</name>
<feature type="chain" id="PRO_5032891092" evidence="2">
    <location>
        <begin position="23"/>
        <end position="404"/>
    </location>
</feature>
<feature type="signal peptide" evidence="2">
    <location>
        <begin position="1"/>
        <end position="22"/>
    </location>
</feature>
<keyword evidence="2" id="KW-0732">Signal</keyword>
<organism evidence="3 4">
    <name type="scientific">Pycnococcus provasolii</name>
    <dbReference type="NCBI Taxonomy" id="41880"/>
    <lineage>
        <taxon>Eukaryota</taxon>
        <taxon>Viridiplantae</taxon>
        <taxon>Chlorophyta</taxon>
        <taxon>Pseudoscourfieldiophyceae</taxon>
        <taxon>Pseudoscourfieldiales</taxon>
        <taxon>Pycnococcaceae</taxon>
        <taxon>Pycnococcus</taxon>
    </lineage>
</organism>
<evidence type="ECO:0000313" key="4">
    <source>
        <dbReference type="Proteomes" id="UP000660262"/>
    </source>
</evidence>
<comment type="caution">
    <text evidence="3">The sequence shown here is derived from an EMBL/GenBank/DDBJ whole genome shotgun (WGS) entry which is preliminary data.</text>
</comment>
<feature type="compositionally biased region" description="Basic and acidic residues" evidence="1">
    <location>
        <begin position="181"/>
        <end position="194"/>
    </location>
</feature>
<sequence>MVKKIVNLVGGALMCATLAANAQEEQPGPFSQGVSLITAVVQQTIPILLPIAEALAPAAEDTDEAIYMMMPGLGRKLLQKAPAPTAEAAEMLKAEAPAPEMAADKDAVAAVDDEMAAAMLSSVKQVRDDMVTPATITGGTSAAVEETSPAPASAAVEETSPAPASVEKKEEDMVAPAPAEEMVKADKPDKKKEMPMPPVPPPQEEMMMADKPDKKEEMPMPPVPPPQEEMMMADKKEEMPMPPVPPPQEEMMMADKKEEMPMPPVPPPQEEMMMADKMEEMPMPPVPPPQEEMMMADKMEEMPMPPVPPPQEEMMMADKMEEMPMPPVPPPQEEMMTDMAGPVEGLIAREAGPIAEALRALGSAPIGSFFETLFNQTLPAIGAALATPPTVTPVLTTGGPTASG</sequence>
<dbReference type="AlphaFoldDB" id="A0A830HDD9"/>
<protein>
    <submittedName>
        <fullName evidence="3">Uncharacterized protein</fullName>
    </submittedName>
</protein>